<comment type="caution">
    <text evidence="4">The sequence shown here is derived from an EMBL/GenBank/DDBJ whole genome shotgun (WGS) entry which is preliminary data.</text>
</comment>
<evidence type="ECO:0000313" key="5">
    <source>
        <dbReference type="Proteomes" id="UP001642900"/>
    </source>
</evidence>
<gene>
    <name evidence="4" type="primary">trbJ</name>
    <name evidence="4" type="ORF">G6N73_17940</name>
</gene>
<reference evidence="4 5" key="1">
    <citation type="submission" date="2020-02" db="EMBL/GenBank/DDBJ databases">
        <title>Genome sequence of strain CCNWXJ40-4.</title>
        <authorList>
            <person name="Gao J."/>
            <person name="Sun J."/>
        </authorList>
    </citation>
    <scope>NUCLEOTIDE SEQUENCE [LARGE SCALE GENOMIC DNA]</scope>
    <source>
        <strain evidence="4 5">CCNWXJ 40-4</strain>
    </source>
</reference>
<organism evidence="4 5">
    <name type="scientific">Allomesorhizobium camelthorni</name>
    <dbReference type="NCBI Taxonomy" id="475069"/>
    <lineage>
        <taxon>Bacteria</taxon>
        <taxon>Pseudomonadati</taxon>
        <taxon>Pseudomonadota</taxon>
        <taxon>Alphaproteobacteria</taxon>
        <taxon>Hyphomicrobiales</taxon>
        <taxon>Phyllobacteriaceae</taxon>
        <taxon>Allomesorhizobium</taxon>
    </lineage>
</organism>
<dbReference type="AlphaFoldDB" id="A0A6G4WFM1"/>
<sequence>MMRRHLVTGLVTVSLILKPIAGFAPPAFAVTVFDPWNYAENVLTAARSLEQINNQIKSLQNQATMLQNMARNLQRLDFSSLGQLTGALNRIDGLMIQADGLSFDLDQLEGGWREKYPESYDATIKVNDLASAARERWQSAMKAFRQTMRMQSQIVENVQADGDLLAELVNRSQGAAGALEAQQATNQLIALSAKQHMQIQTLLATQYRAEAEDAARKAQSEEAARETTRRFLGSGKAYSGN</sequence>
<evidence type="ECO:0000313" key="4">
    <source>
        <dbReference type="EMBL" id="NGO53026.1"/>
    </source>
</evidence>
<feature type="signal peptide" evidence="3">
    <location>
        <begin position="1"/>
        <end position="29"/>
    </location>
</feature>
<evidence type="ECO:0000256" key="2">
    <source>
        <dbReference type="SAM" id="MobiDB-lite"/>
    </source>
</evidence>
<proteinExistence type="predicted"/>
<dbReference type="NCBIfam" id="TIGR02780">
    <property type="entry name" value="TrbJ_Ti"/>
    <property type="match status" value="1"/>
</dbReference>
<dbReference type="EMBL" id="JAAKZF010000025">
    <property type="protein sequence ID" value="NGO53026.1"/>
    <property type="molecule type" value="Genomic_DNA"/>
</dbReference>
<feature type="compositionally biased region" description="Basic and acidic residues" evidence="2">
    <location>
        <begin position="213"/>
        <end position="229"/>
    </location>
</feature>
<keyword evidence="5" id="KW-1185">Reference proteome</keyword>
<feature type="chain" id="PRO_5026127079" evidence="3">
    <location>
        <begin position="30"/>
        <end position="241"/>
    </location>
</feature>
<evidence type="ECO:0000256" key="1">
    <source>
        <dbReference type="SAM" id="Coils"/>
    </source>
</evidence>
<evidence type="ECO:0000256" key="3">
    <source>
        <dbReference type="SAM" id="SignalP"/>
    </source>
</evidence>
<name>A0A6G4WFM1_9HYPH</name>
<keyword evidence="1" id="KW-0175">Coiled coil</keyword>
<dbReference type="SUPFAM" id="SSF101082">
    <property type="entry name" value="Typo IV secretion system protein TraC"/>
    <property type="match status" value="1"/>
</dbReference>
<dbReference type="NCBIfam" id="NF010448">
    <property type="entry name" value="PRK13874.1"/>
    <property type="match status" value="1"/>
</dbReference>
<feature type="coiled-coil region" evidence="1">
    <location>
        <begin position="42"/>
        <end position="76"/>
    </location>
</feature>
<feature type="region of interest" description="Disordered" evidence="2">
    <location>
        <begin position="213"/>
        <end position="241"/>
    </location>
</feature>
<keyword evidence="3" id="KW-0732">Signal</keyword>
<dbReference type="Proteomes" id="UP001642900">
    <property type="component" value="Unassembled WGS sequence"/>
</dbReference>
<accession>A0A6G4WFM1</accession>
<dbReference type="InterPro" id="IPR014147">
    <property type="entry name" value="T4SS_TrbJ"/>
</dbReference>
<protein>
    <submittedName>
        <fullName evidence="4">P-type conjugative transfer protein TrbJ</fullName>
    </submittedName>
</protein>